<gene>
    <name evidence="2" type="ORF">C461_09009</name>
</gene>
<dbReference type="Proteomes" id="UP000011575">
    <property type="component" value="Unassembled WGS sequence"/>
</dbReference>
<feature type="compositionally biased region" description="Acidic residues" evidence="1">
    <location>
        <begin position="18"/>
        <end position="34"/>
    </location>
</feature>
<keyword evidence="3" id="KW-1185">Reference proteome</keyword>
<sequence length="106" mass="11088">MGLFSKLAEWAANVFGGGDDDGSTVEDGTGEADETDRTDKTDGPDGTGGSSDRLDPGAATERRAAATDDAVDALRDVRRSQREREADRSDGEPSADREAEADPGRS</sequence>
<name>M0PGF0_9EURY</name>
<dbReference type="EMBL" id="AOJI01000022">
    <property type="protein sequence ID" value="EMA67855.1"/>
    <property type="molecule type" value="Genomic_DNA"/>
</dbReference>
<reference evidence="2 3" key="1">
    <citation type="journal article" date="2014" name="PLoS Genet.">
        <title>Phylogenetically driven sequencing of extremely halophilic archaea reveals strategies for static and dynamic osmo-response.</title>
        <authorList>
            <person name="Becker E.A."/>
            <person name="Seitzer P.M."/>
            <person name="Tritt A."/>
            <person name="Larsen D."/>
            <person name="Krusor M."/>
            <person name="Yao A.I."/>
            <person name="Wu D."/>
            <person name="Madern D."/>
            <person name="Eisen J.A."/>
            <person name="Darling A.E."/>
            <person name="Facciotti M.T."/>
        </authorList>
    </citation>
    <scope>NUCLEOTIDE SEQUENCE [LARGE SCALE GENOMIC DNA]</scope>
    <source>
        <strain evidence="2 3">JCM 13560</strain>
    </source>
</reference>
<evidence type="ECO:0000256" key="1">
    <source>
        <dbReference type="SAM" id="MobiDB-lite"/>
    </source>
</evidence>
<dbReference type="RefSeq" id="WP_008000507.1">
    <property type="nucleotide sequence ID" value="NZ_AOJI01000022.1"/>
</dbReference>
<dbReference type="AlphaFoldDB" id="M0PGF0"/>
<evidence type="ECO:0000313" key="3">
    <source>
        <dbReference type="Proteomes" id="UP000011575"/>
    </source>
</evidence>
<dbReference type="STRING" id="1230454.C461_09009"/>
<protein>
    <submittedName>
        <fullName evidence="2">Uncharacterized protein</fullName>
    </submittedName>
</protein>
<feature type="region of interest" description="Disordered" evidence="1">
    <location>
        <begin position="13"/>
        <end position="106"/>
    </location>
</feature>
<proteinExistence type="predicted"/>
<accession>M0PGF0</accession>
<dbReference type="PATRIC" id="fig|1230454.4.peg.1822"/>
<feature type="compositionally biased region" description="Basic and acidic residues" evidence="1">
    <location>
        <begin position="52"/>
        <end position="106"/>
    </location>
</feature>
<comment type="caution">
    <text evidence="2">The sequence shown here is derived from an EMBL/GenBank/DDBJ whole genome shotgun (WGS) entry which is preliminary data.</text>
</comment>
<organism evidence="2 3">
    <name type="scientific">Halorubrum aidingense JCM 13560</name>
    <dbReference type="NCBI Taxonomy" id="1230454"/>
    <lineage>
        <taxon>Archaea</taxon>
        <taxon>Methanobacteriati</taxon>
        <taxon>Methanobacteriota</taxon>
        <taxon>Stenosarchaea group</taxon>
        <taxon>Halobacteria</taxon>
        <taxon>Halobacteriales</taxon>
        <taxon>Haloferacaceae</taxon>
        <taxon>Halorubrum</taxon>
    </lineage>
</organism>
<evidence type="ECO:0000313" key="2">
    <source>
        <dbReference type="EMBL" id="EMA67855.1"/>
    </source>
</evidence>